<reference evidence="1 2" key="1">
    <citation type="submission" date="2015-04" db="EMBL/GenBank/DDBJ databases">
        <title>Complete genome sequence of Schizopora paradoxa KUC8140, a cosmopolitan wood degrader in East Asia.</title>
        <authorList>
            <consortium name="DOE Joint Genome Institute"/>
            <person name="Min B."/>
            <person name="Park H."/>
            <person name="Jang Y."/>
            <person name="Kim J.-J."/>
            <person name="Kim K.H."/>
            <person name="Pangilinan J."/>
            <person name="Lipzen A."/>
            <person name="Riley R."/>
            <person name="Grigoriev I.V."/>
            <person name="Spatafora J.W."/>
            <person name="Choi I.-G."/>
        </authorList>
    </citation>
    <scope>NUCLEOTIDE SEQUENCE [LARGE SCALE GENOMIC DNA]</scope>
    <source>
        <strain evidence="1 2">KUC8140</strain>
    </source>
</reference>
<keyword evidence="2" id="KW-1185">Reference proteome</keyword>
<sequence>MQADLKNLYSFQGHFTFDLHDLAAIVLRERQLSDRRFNRARLLEICEGETATAKLPVTAQPIWTSFKQSNKTGFCLGVEMNDAGEPPLEMTEFFDPEMRLPPGRAPLTSREKEMIYWRIRHHDSGYVLCEVLQQVLDSLPKDRTKLRIRTSQGHTLTELSPDAFHIAEVAMVPKFCTLTCVIQPRLEGYIDIKEHVFGGDLQPIPWVYLLFGDSSVADEDPAKDGRVMFDLVSPLLGMQGLGGELFSMERLADYHDRVLPTGGQEVINYNDPRSAAHEGYILSGRIQHVSSPELIPIIQDLATRVLKRLSRIAEGEESYCSYCGRRDSAVLKVQETKVLWRCLSDKCMEIS</sequence>
<proteinExistence type="predicted"/>
<name>A0A0H2S4Z0_9AGAM</name>
<accession>A0A0H2S4Z0</accession>
<evidence type="ECO:0000313" key="1">
    <source>
        <dbReference type="EMBL" id="KLO16743.1"/>
    </source>
</evidence>
<evidence type="ECO:0000313" key="2">
    <source>
        <dbReference type="Proteomes" id="UP000053477"/>
    </source>
</evidence>
<dbReference type="Proteomes" id="UP000053477">
    <property type="component" value="Unassembled WGS sequence"/>
</dbReference>
<gene>
    <name evidence="1" type="ORF">SCHPADRAFT_198499</name>
</gene>
<dbReference type="OrthoDB" id="432970at2759"/>
<dbReference type="AlphaFoldDB" id="A0A0H2S4Z0"/>
<dbReference type="EMBL" id="KQ085912">
    <property type="protein sequence ID" value="KLO16743.1"/>
    <property type="molecule type" value="Genomic_DNA"/>
</dbReference>
<dbReference type="InParanoid" id="A0A0H2S4Z0"/>
<organism evidence="1 2">
    <name type="scientific">Schizopora paradoxa</name>
    <dbReference type="NCBI Taxonomy" id="27342"/>
    <lineage>
        <taxon>Eukaryota</taxon>
        <taxon>Fungi</taxon>
        <taxon>Dikarya</taxon>
        <taxon>Basidiomycota</taxon>
        <taxon>Agaricomycotina</taxon>
        <taxon>Agaricomycetes</taxon>
        <taxon>Hymenochaetales</taxon>
        <taxon>Schizoporaceae</taxon>
        <taxon>Schizopora</taxon>
    </lineage>
</organism>
<protein>
    <submittedName>
        <fullName evidence="1">Uncharacterized protein</fullName>
    </submittedName>
</protein>
<dbReference type="STRING" id="27342.A0A0H2S4Z0"/>